<protein>
    <recommendedName>
        <fullName evidence="4">HmuY protein</fullName>
    </recommendedName>
</protein>
<comment type="caution">
    <text evidence="2">The sequence shown here is derived from an EMBL/GenBank/DDBJ whole genome shotgun (WGS) entry which is preliminary data.</text>
</comment>
<dbReference type="CDD" id="cd12105">
    <property type="entry name" value="HmuY"/>
    <property type="match status" value="1"/>
</dbReference>
<proteinExistence type="predicted"/>
<dbReference type="RefSeq" id="WP_344978191.1">
    <property type="nucleotide sequence ID" value="NZ_BAABFN010000002.1"/>
</dbReference>
<organism evidence="2 3">
    <name type="scientific">Compostibacter hankyongensis</name>
    <dbReference type="NCBI Taxonomy" id="1007089"/>
    <lineage>
        <taxon>Bacteria</taxon>
        <taxon>Pseudomonadati</taxon>
        <taxon>Bacteroidota</taxon>
        <taxon>Chitinophagia</taxon>
        <taxon>Chitinophagales</taxon>
        <taxon>Chitinophagaceae</taxon>
        <taxon>Compostibacter</taxon>
    </lineage>
</organism>
<dbReference type="PROSITE" id="PS51257">
    <property type="entry name" value="PROKAR_LIPOPROTEIN"/>
    <property type="match status" value="1"/>
</dbReference>
<evidence type="ECO:0000313" key="3">
    <source>
        <dbReference type="Proteomes" id="UP001501207"/>
    </source>
</evidence>
<dbReference type="Proteomes" id="UP001501207">
    <property type="component" value="Unassembled WGS sequence"/>
</dbReference>
<feature type="signal peptide" evidence="1">
    <location>
        <begin position="1"/>
        <end position="19"/>
    </location>
</feature>
<reference evidence="3" key="1">
    <citation type="journal article" date="2019" name="Int. J. Syst. Evol. Microbiol.">
        <title>The Global Catalogue of Microorganisms (GCM) 10K type strain sequencing project: providing services to taxonomists for standard genome sequencing and annotation.</title>
        <authorList>
            <consortium name="The Broad Institute Genomics Platform"/>
            <consortium name="The Broad Institute Genome Sequencing Center for Infectious Disease"/>
            <person name="Wu L."/>
            <person name="Ma J."/>
        </authorList>
    </citation>
    <scope>NUCLEOTIDE SEQUENCE [LARGE SCALE GENOMIC DNA]</scope>
    <source>
        <strain evidence="3">JCM 17664</strain>
    </source>
</reference>
<evidence type="ECO:0000313" key="2">
    <source>
        <dbReference type="EMBL" id="GAA4308974.1"/>
    </source>
</evidence>
<sequence>MQRKYCFFFLMATMVILSACTKDNDDIATPPPPSGGAEIKLNGGLGGSAAQNSVFVDLSTGTQDSVKRDSWDLGFYNGSDFRVILNYTLPNAMIAAVNKTDLSAVSAADTAGMVLESTFSPTDLKKVDAIDGDLTGTAIAAISGTETDNKVYILNRGALAAHTENSRGWIKLRIVRKGNGYLLQYAGIADTDFKTIEISKEEDHQFSFVSLGDKDLNGAGPVTVEPPKAQWDFVWTLAAYKTSYQGTDIYYPFSDLVLINNRDGVEAAEVMSSTVSYEDFAEADIAGITFSNARDAIGDSWRATSGGNGQEPGVFTDRFYVIKDPQGNIYKLRFIDFTEEDGGRRGYPDIAYQLVLKGEG</sequence>
<feature type="chain" id="PRO_5045710427" description="HmuY protein" evidence="1">
    <location>
        <begin position="20"/>
        <end position="360"/>
    </location>
</feature>
<evidence type="ECO:0008006" key="4">
    <source>
        <dbReference type="Google" id="ProtNLM"/>
    </source>
</evidence>
<accession>A0ABP8FQP7</accession>
<dbReference type="EMBL" id="BAABFN010000002">
    <property type="protein sequence ID" value="GAA4308974.1"/>
    <property type="molecule type" value="Genomic_DNA"/>
</dbReference>
<keyword evidence="3" id="KW-1185">Reference proteome</keyword>
<dbReference type="Pfam" id="PF14064">
    <property type="entry name" value="HmuY"/>
    <property type="match status" value="1"/>
</dbReference>
<dbReference type="InterPro" id="IPR025921">
    <property type="entry name" value="HmuY"/>
</dbReference>
<keyword evidence="1" id="KW-0732">Signal</keyword>
<gene>
    <name evidence="2" type="ORF">GCM10023143_16730</name>
</gene>
<name>A0ABP8FQP7_9BACT</name>
<evidence type="ECO:0000256" key="1">
    <source>
        <dbReference type="SAM" id="SignalP"/>
    </source>
</evidence>